<accession>H1VEP6</accession>
<dbReference type="HOGENOM" id="CLU_2320224_0_0_1"/>
<name>H1VEP6_COLHI</name>
<dbReference type="EMBL" id="CACQ02003110">
    <property type="protein sequence ID" value="CCF38699.1"/>
    <property type="molecule type" value="Genomic_DNA"/>
</dbReference>
<reference evidence="2" key="1">
    <citation type="journal article" date="2012" name="Nat. Genet.">
        <title>Lifestyle transitions in plant pathogenic Colletotrichum fungi deciphered by genome and transcriptome analyses.</title>
        <authorList>
            <person name="O'Connell R.J."/>
            <person name="Thon M.R."/>
            <person name="Hacquard S."/>
            <person name="Amyotte S.G."/>
            <person name="Kleemann J."/>
            <person name="Torres M.F."/>
            <person name="Damm U."/>
            <person name="Buiate E.A."/>
            <person name="Epstein L."/>
            <person name="Alkan N."/>
            <person name="Altmueller J."/>
            <person name="Alvarado-Balderrama L."/>
            <person name="Bauser C.A."/>
            <person name="Becker C."/>
            <person name="Birren B.W."/>
            <person name="Chen Z."/>
            <person name="Choi J."/>
            <person name="Crouch J.A."/>
            <person name="Duvick J.P."/>
            <person name="Farman M.A."/>
            <person name="Gan P."/>
            <person name="Heiman D."/>
            <person name="Henrissat B."/>
            <person name="Howard R.J."/>
            <person name="Kabbage M."/>
            <person name="Koch C."/>
            <person name="Kracher B."/>
            <person name="Kubo Y."/>
            <person name="Law A.D."/>
            <person name="Lebrun M.-H."/>
            <person name="Lee Y.-H."/>
            <person name="Miyara I."/>
            <person name="Moore N."/>
            <person name="Neumann U."/>
            <person name="Nordstroem K."/>
            <person name="Panaccione D.G."/>
            <person name="Panstruga R."/>
            <person name="Place M."/>
            <person name="Proctor R.H."/>
            <person name="Prusky D."/>
            <person name="Rech G."/>
            <person name="Reinhardt R."/>
            <person name="Rollins J.A."/>
            <person name="Rounsley S."/>
            <person name="Schardl C.L."/>
            <person name="Schwartz D.C."/>
            <person name="Shenoy N."/>
            <person name="Shirasu K."/>
            <person name="Sikhakolli U.R."/>
            <person name="Stueber K."/>
            <person name="Sukno S.A."/>
            <person name="Sweigard J.A."/>
            <person name="Takano Y."/>
            <person name="Takahara H."/>
            <person name="Trail F."/>
            <person name="van der Does H.C."/>
            <person name="Voll L.M."/>
            <person name="Will I."/>
            <person name="Young S."/>
            <person name="Zeng Q."/>
            <person name="Zhang J."/>
            <person name="Zhou S."/>
            <person name="Dickman M.B."/>
            <person name="Schulze-Lefert P."/>
            <person name="Ver Loren van Themaat E."/>
            <person name="Ma L.-J."/>
            <person name="Vaillancourt L.J."/>
        </authorList>
    </citation>
    <scope>NUCLEOTIDE SEQUENCE [LARGE SCALE GENOMIC DNA]</scope>
    <source>
        <strain evidence="2">IMI 349063</strain>
    </source>
</reference>
<dbReference type="Proteomes" id="UP000007174">
    <property type="component" value="Unassembled WGS sequence"/>
</dbReference>
<proteinExistence type="predicted"/>
<gene>
    <name evidence="1" type="ORF">CH063_09728</name>
</gene>
<sequence>MRILGHRIGLVENDDLEGRTRISLLVIVRRVRQLHASKVLHLLTDDGYSTFIGGIELEHSRLHHFRTVELLGQGQDCRRLSRAGRSVEEHVRELCLQVS</sequence>
<evidence type="ECO:0000313" key="2">
    <source>
        <dbReference type="Proteomes" id="UP000007174"/>
    </source>
</evidence>
<protein>
    <submittedName>
        <fullName evidence="1">Uncharacterized protein</fullName>
    </submittedName>
</protein>
<organism evidence="1 2">
    <name type="scientific">Colletotrichum higginsianum (strain IMI 349063)</name>
    <name type="common">Crucifer anthracnose fungus</name>
    <dbReference type="NCBI Taxonomy" id="759273"/>
    <lineage>
        <taxon>Eukaryota</taxon>
        <taxon>Fungi</taxon>
        <taxon>Dikarya</taxon>
        <taxon>Ascomycota</taxon>
        <taxon>Pezizomycotina</taxon>
        <taxon>Sordariomycetes</taxon>
        <taxon>Hypocreomycetidae</taxon>
        <taxon>Glomerellales</taxon>
        <taxon>Glomerellaceae</taxon>
        <taxon>Colletotrichum</taxon>
        <taxon>Colletotrichum destructivum species complex</taxon>
    </lineage>
</organism>
<dbReference type="AlphaFoldDB" id="H1VEP6"/>
<evidence type="ECO:0000313" key="1">
    <source>
        <dbReference type="EMBL" id="CCF38699.1"/>
    </source>
</evidence>